<evidence type="ECO:0000313" key="10">
    <source>
        <dbReference type="Proteomes" id="UP000477722"/>
    </source>
</evidence>
<dbReference type="EMBL" id="JAAKZZ010000692">
    <property type="protein sequence ID" value="NGO73322.1"/>
    <property type="molecule type" value="Genomic_DNA"/>
</dbReference>
<dbReference type="PANTHER" id="PTHR33452:SF1">
    <property type="entry name" value="INNER MEMBRANE PROTEIN YPHA-RELATED"/>
    <property type="match status" value="1"/>
</dbReference>
<evidence type="ECO:0000256" key="2">
    <source>
        <dbReference type="ARBA" id="ARBA00006679"/>
    </source>
</evidence>
<keyword evidence="5 8" id="KW-1133">Transmembrane helix</keyword>
<dbReference type="AlphaFoldDB" id="A0A6G4X853"/>
<sequence length="189" mass="19193">MTPPEITLGNHTSTHRTRGTTPQALNTEQTGRDIALLLLRLAVGLSLAGHGVQKLFGWFDGSGLDGTGQFFTSIGYPAGRTMAVVAGLSEALGGLGLALGLLTPLAGAAVVGTMINVVVVTRGDGFMAPEGVEYAVVLAVAAAAVCLAGPGRYAVDRLLPVLRTHRLSHGLAALALACVTAAAVLLTRT</sequence>
<dbReference type="PANTHER" id="PTHR33452">
    <property type="entry name" value="OXIDOREDUCTASE CATD-RELATED"/>
    <property type="match status" value="1"/>
</dbReference>
<dbReference type="Pfam" id="PF07681">
    <property type="entry name" value="DoxX"/>
    <property type="match status" value="1"/>
</dbReference>
<feature type="transmembrane region" description="Helical" evidence="8">
    <location>
        <begin position="132"/>
        <end position="155"/>
    </location>
</feature>
<evidence type="ECO:0000256" key="8">
    <source>
        <dbReference type="SAM" id="Phobius"/>
    </source>
</evidence>
<proteinExistence type="inferred from homology"/>
<dbReference type="GO" id="GO:0005886">
    <property type="term" value="C:plasma membrane"/>
    <property type="evidence" value="ECO:0007669"/>
    <property type="project" value="UniProtKB-SubCell"/>
</dbReference>
<comment type="caution">
    <text evidence="9">The sequence shown here is derived from an EMBL/GenBank/DDBJ whole genome shotgun (WGS) entry which is preliminary data.</text>
</comment>
<comment type="similarity">
    <text evidence="2">Belongs to the DoxX family.</text>
</comment>
<dbReference type="Proteomes" id="UP000477722">
    <property type="component" value="Unassembled WGS sequence"/>
</dbReference>
<gene>
    <name evidence="9" type="ORF">G5C65_34330</name>
</gene>
<name>A0A6G4X853_9ACTN</name>
<keyword evidence="4 8" id="KW-0812">Transmembrane</keyword>
<dbReference type="RefSeq" id="WP_165302977.1">
    <property type="nucleotide sequence ID" value="NZ_JAAKZZ010000692.1"/>
</dbReference>
<feature type="region of interest" description="Disordered" evidence="7">
    <location>
        <begin position="1"/>
        <end position="23"/>
    </location>
</feature>
<protein>
    <submittedName>
        <fullName evidence="9">DoxX family protein</fullName>
    </submittedName>
</protein>
<feature type="transmembrane region" description="Helical" evidence="8">
    <location>
        <begin position="97"/>
        <end position="120"/>
    </location>
</feature>
<evidence type="ECO:0000256" key="3">
    <source>
        <dbReference type="ARBA" id="ARBA00022475"/>
    </source>
</evidence>
<keyword evidence="6 8" id="KW-0472">Membrane</keyword>
<evidence type="ECO:0000256" key="7">
    <source>
        <dbReference type="SAM" id="MobiDB-lite"/>
    </source>
</evidence>
<evidence type="ECO:0000256" key="6">
    <source>
        <dbReference type="ARBA" id="ARBA00023136"/>
    </source>
</evidence>
<evidence type="ECO:0000256" key="4">
    <source>
        <dbReference type="ARBA" id="ARBA00022692"/>
    </source>
</evidence>
<keyword evidence="10" id="KW-1185">Reference proteome</keyword>
<dbReference type="InterPro" id="IPR032808">
    <property type="entry name" value="DoxX"/>
</dbReference>
<reference evidence="9 10" key="1">
    <citation type="submission" date="2020-02" db="EMBL/GenBank/DDBJ databases">
        <title>Whole-genome analyses of novel actinobacteria.</title>
        <authorList>
            <person name="Sahin N."/>
            <person name="Tatar D."/>
        </authorList>
    </citation>
    <scope>NUCLEOTIDE SEQUENCE [LARGE SCALE GENOMIC DNA]</scope>
    <source>
        <strain evidence="9 10">SB3404</strain>
    </source>
</reference>
<evidence type="ECO:0000256" key="5">
    <source>
        <dbReference type="ARBA" id="ARBA00022989"/>
    </source>
</evidence>
<comment type="subcellular location">
    <subcellularLocation>
        <location evidence="1">Cell membrane</location>
        <topology evidence="1">Multi-pass membrane protein</topology>
    </subcellularLocation>
</comment>
<organism evidence="9 10">
    <name type="scientific">Streptomyces boncukensis</name>
    <dbReference type="NCBI Taxonomy" id="2711219"/>
    <lineage>
        <taxon>Bacteria</taxon>
        <taxon>Bacillati</taxon>
        <taxon>Actinomycetota</taxon>
        <taxon>Actinomycetes</taxon>
        <taxon>Kitasatosporales</taxon>
        <taxon>Streptomycetaceae</taxon>
        <taxon>Streptomyces</taxon>
    </lineage>
</organism>
<evidence type="ECO:0000313" key="9">
    <source>
        <dbReference type="EMBL" id="NGO73322.1"/>
    </source>
</evidence>
<accession>A0A6G4X853</accession>
<keyword evidence="3" id="KW-1003">Cell membrane</keyword>
<dbReference type="InterPro" id="IPR051907">
    <property type="entry name" value="DoxX-like_oxidoreductase"/>
</dbReference>
<feature type="transmembrane region" description="Helical" evidence="8">
    <location>
        <begin position="167"/>
        <end position="186"/>
    </location>
</feature>
<evidence type="ECO:0000256" key="1">
    <source>
        <dbReference type="ARBA" id="ARBA00004651"/>
    </source>
</evidence>